<dbReference type="InterPro" id="IPR057089">
    <property type="entry name" value="C2_TIP"/>
</dbReference>
<evidence type="ECO:0000256" key="3">
    <source>
        <dbReference type="ARBA" id="ARBA00022692"/>
    </source>
</evidence>
<dbReference type="PANTHER" id="PTHR13412:SF0">
    <property type="entry name" value="T-CELL IMMUNOMODULATORY PROTEIN"/>
    <property type="match status" value="1"/>
</dbReference>
<accession>A0ABY6L1H0</accession>
<dbReference type="InterPro" id="IPR028994">
    <property type="entry name" value="Integrin_alpha_N"/>
</dbReference>
<dbReference type="InterPro" id="IPR036397">
    <property type="entry name" value="RNaseH_sf"/>
</dbReference>
<name>A0ABY6L1H0_9ARAC</name>
<evidence type="ECO:0000256" key="4">
    <source>
        <dbReference type="ARBA" id="ARBA00022989"/>
    </source>
</evidence>
<evidence type="ECO:0000313" key="10">
    <source>
        <dbReference type="Proteomes" id="UP001235939"/>
    </source>
</evidence>
<dbReference type="Gene3D" id="3.30.420.10">
    <property type="entry name" value="Ribonuclease H-like superfamily/Ribonuclease H"/>
    <property type="match status" value="1"/>
</dbReference>
<proteinExistence type="inferred from homology"/>
<dbReference type="InterPro" id="IPR024881">
    <property type="entry name" value="Tip"/>
</dbReference>
<evidence type="ECO:0000259" key="8">
    <source>
        <dbReference type="Pfam" id="PF23122"/>
    </source>
</evidence>
<gene>
    <name evidence="9" type="ORF">LAZ67_11002324</name>
</gene>
<evidence type="ECO:0000256" key="7">
    <source>
        <dbReference type="SAM" id="Phobius"/>
    </source>
</evidence>
<keyword evidence="10" id="KW-1185">Reference proteome</keyword>
<evidence type="ECO:0000313" key="9">
    <source>
        <dbReference type="EMBL" id="UYV74176.1"/>
    </source>
</evidence>
<feature type="transmembrane region" description="Helical" evidence="7">
    <location>
        <begin position="786"/>
        <end position="810"/>
    </location>
</feature>
<sequence length="832" mass="94054">MPGHRKRRQFKQTDAFTRGMVIRLKKAGWNAGATRVTSARVDRRILRQAVAAPQATCTAILQHVQDTLDHSISTRTISVDWRQRLEWCRARSTWMTEWHRGVFSDESRFCLSSDSRRVRVWRRRGERSNPAAIVERPTVRKRGIMVWGAIAYDSRSPLLRIQGTMTAQRYVDDVMRPVTLPYLQGVPNALYQQDNARPHTARISQQALQDHVWDIIGRRLHALPQPRSEDELWQMVEREWRAIPQDAIRTLIDSLPRRVAACIAVRDVTNKLFHGNNNGILAAFGDFDTNTKLDLFVITQDFKAIEVLNTTLEDSYFNQSSIRCETNDSITSAVPGDYNGDAMMDILVTTKGKNGNTNAMIFWGGIEKIDCDQTIIATLVDQPLVLDYNSDMIADFLGQEENGITYIWLGEINKNFTKVKLGSESITSYQPLKIPHSSAFIDLNGDLVSDIMLTGKETIEIWINVNGKYNNSKNISYPPDMKHVGQFLFVDINAKGNVSLVAPACKDSECLHSVILKYDLEHDRWEVICDAFSTANTTYGFQLPDPKLPEVSQISLKSSDIDMDGYPDFVAVVEPKKGDHKQSRVVLIKNEPGCSGCNTTTTLLPLWDVPGLSDITNVQLAAFYDIYDDGVIDLLVLRRDTANKWEIRALQNIIQDDACFIKVLVLTGRCYNNCPNSKSVSYGTNQPGPMIRYETYKPNGEFETGVAGQLYQSAYFSLQLPYCLFGLGQMPNFVEKLTISLPMNSSISRERAWTQIIPNSQLVVIPYPSTNPSRWINKLFVTPSHLVIMTGIALLGTCGIIALLIALLHLKEKSEDRREKLQEAHRFNFDAM</sequence>
<keyword evidence="3 7" id="KW-0812">Transmembrane</keyword>
<comment type="subcellular location">
    <subcellularLocation>
        <location evidence="1">Membrane</location>
        <topology evidence="1">Single-pass type I membrane protein</topology>
    </subcellularLocation>
</comment>
<dbReference type="Pfam" id="PF23122">
    <property type="entry name" value="C2_ITFG1"/>
    <property type="match status" value="1"/>
</dbReference>
<feature type="domain" description="T-cell immunomodulatory protein TIP C2" evidence="8">
    <location>
        <begin position="682"/>
        <end position="780"/>
    </location>
</feature>
<evidence type="ECO:0000256" key="1">
    <source>
        <dbReference type="ARBA" id="ARBA00004479"/>
    </source>
</evidence>
<dbReference type="Proteomes" id="UP001235939">
    <property type="component" value="Chromosome 11"/>
</dbReference>
<dbReference type="SUPFAM" id="SSF69318">
    <property type="entry name" value="Integrin alpha N-terminal domain"/>
    <property type="match status" value="1"/>
</dbReference>
<keyword evidence="5 7" id="KW-0472">Membrane</keyword>
<keyword evidence="6" id="KW-0325">Glycoprotein</keyword>
<reference evidence="9 10" key="1">
    <citation type="submission" date="2022-01" db="EMBL/GenBank/DDBJ databases">
        <title>A chromosomal length assembly of Cordylochernes scorpioides.</title>
        <authorList>
            <person name="Zeh D."/>
            <person name="Zeh J."/>
        </authorList>
    </citation>
    <scope>NUCLEOTIDE SEQUENCE [LARGE SCALE GENOMIC DNA]</scope>
    <source>
        <strain evidence="9">IN4F17</strain>
        <tissue evidence="9">Whole Body</tissue>
    </source>
</reference>
<evidence type="ECO:0000256" key="6">
    <source>
        <dbReference type="ARBA" id="ARBA00023180"/>
    </source>
</evidence>
<evidence type="ECO:0000256" key="2">
    <source>
        <dbReference type="ARBA" id="ARBA00006496"/>
    </source>
</evidence>
<dbReference type="EMBL" id="CP092873">
    <property type="protein sequence ID" value="UYV74176.1"/>
    <property type="molecule type" value="Genomic_DNA"/>
</dbReference>
<keyword evidence="4 7" id="KW-1133">Transmembrane helix</keyword>
<organism evidence="9 10">
    <name type="scientific">Cordylochernes scorpioides</name>
    <dbReference type="NCBI Taxonomy" id="51811"/>
    <lineage>
        <taxon>Eukaryota</taxon>
        <taxon>Metazoa</taxon>
        <taxon>Ecdysozoa</taxon>
        <taxon>Arthropoda</taxon>
        <taxon>Chelicerata</taxon>
        <taxon>Arachnida</taxon>
        <taxon>Pseudoscorpiones</taxon>
        <taxon>Cheliferoidea</taxon>
        <taxon>Chernetidae</taxon>
        <taxon>Cordylochernes</taxon>
    </lineage>
</organism>
<comment type="similarity">
    <text evidence="2">Belongs to the TIP family.</text>
</comment>
<protein>
    <submittedName>
        <fullName evidence="9">ITFG1</fullName>
    </submittedName>
</protein>
<dbReference type="PANTHER" id="PTHR13412">
    <property type="entry name" value="T-CELL IMMUNOMODULATORY PROTEIN HOMOLOG"/>
    <property type="match status" value="1"/>
</dbReference>
<evidence type="ECO:0000256" key="5">
    <source>
        <dbReference type="ARBA" id="ARBA00023136"/>
    </source>
</evidence>